<dbReference type="InterPro" id="IPR029062">
    <property type="entry name" value="Class_I_gatase-like"/>
</dbReference>
<dbReference type="PANTHER" id="PTHR43235:SF1">
    <property type="entry name" value="GLUTAMINE AMIDOTRANSFERASE PB2B2.05-RELATED"/>
    <property type="match status" value="1"/>
</dbReference>
<name>A0A917B6M5_9MICO</name>
<dbReference type="GO" id="GO:0005829">
    <property type="term" value="C:cytosol"/>
    <property type="evidence" value="ECO:0007669"/>
    <property type="project" value="TreeGrafter"/>
</dbReference>
<sequence length="247" mass="25745">MPAAPSALRLAVVEVTRSRPHDSAYHSYIDLLNSRVVREAEAQGYSVSRIAAADVGAEALLESTRDADAIVVMGGEDIAPRFYGGASEYPSQGRHFEVADEAQIALVRRAVETSTPLLGICRGLQIINVALGGTLVQDIGTETIHKNLDVPVDETMAGHDVAVRASSRLAATLGASVVVQSAHHQAVDALGSGLVVVATAADGLPEAVEHVSAPIIGIQWHPEDPGAPVGQLELLLAALHRDEALAA</sequence>
<reference evidence="1 2" key="1">
    <citation type="journal article" date="2014" name="Int. J. Syst. Evol. Microbiol.">
        <title>Complete genome sequence of Corynebacterium casei LMG S-19264T (=DSM 44701T), isolated from a smear-ripened cheese.</title>
        <authorList>
            <consortium name="US DOE Joint Genome Institute (JGI-PGF)"/>
            <person name="Walter F."/>
            <person name="Albersmeier A."/>
            <person name="Kalinowski J."/>
            <person name="Ruckert C."/>
        </authorList>
    </citation>
    <scope>NUCLEOTIDE SEQUENCE [LARGE SCALE GENOMIC DNA]</scope>
    <source>
        <strain evidence="1 2">CGMCC 1.12976</strain>
    </source>
</reference>
<dbReference type="Proteomes" id="UP000598775">
    <property type="component" value="Unassembled WGS sequence"/>
</dbReference>
<dbReference type="InterPro" id="IPR044668">
    <property type="entry name" value="PuuD-like"/>
</dbReference>
<organism evidence="1 2">
    <name type="scientific">Subtercola lobariae</name>
    <dbReference type="NCBI Taxonomy" id="1588641"/>
    <lineage>
        <taxon>Bacteria</taxon>
        <taxon>Bacillati</taxon>
        <taxon>Actinomycetota</taxon>
        <taxon>Actinomycetes</taxon>
        <taxon>Micrococcales</taxon>
        <taxon>Microbacteriaceae</taxon>
        <taxon>Subtercola</taxon>
    </lineage>
</organism>
<keyword evidence="2" id="KW-1185">Reference proteome</keyword>
<dbReference type="GO" id="GO:0016811">
    <property type="term" value="F:hydrolase activity, acting on carbon-nitrogen (but not peptide) bonds, in linear amides"/>
    <property type="evidence" value="ECO:0007669"/>
    <property type="project" value="InterPro"/>
</dbReference>
<dbReference type="AlphaFoldDB" id="A0A917B6M5"/>
<dbReference type="InterPro" id="IPR011697">
    <property type="entry name" value="Peptidase_C26"/>
</dbReference>
<comment type="caution">
    <text evidence="1">The sequence shown here is derived from an EMBL/GenBank/DDBJ whole genome shotgun (WGS) entry which is preliminary data.</text>
</comment>
<accession>A0A917B6M5</accession>
<evidence type="ECO:0008006" key="3">
    <source>
        <dbReference type="Google" id="ProtNLM"/>
    </source>
</evidence>
<gene>
    <name evidence="1" type="ORF">GCM10011399_19120</name>
</gene>
<evidence type="ECO:0000313" key="2">
    <source>
        <dbReference type="Proteomes" id="UP000598775"/>
    </source>
</evidence>
<dbReference type="RefSeq" id="WP_188677373.1">
    <property type="nucleotide sequence ID" value="NZ_BMGP01000003.1"/>
</dbReference>
<dbReference type="Pfam" id="PF07722">
    <property type="entry name" value="Peptidase_C26"/>
    <property type="match status" value="1"/>
</dbReference>
<dbReference type="PANTHER" id="PTHR43235">
    <property type="entry name" value="GLUTAMINE AMIDOTRANSFERASE PB2B2.05-RELATED"/>
    <property type="match status" value="1"/>
</dbReference>
<dbReference type="SUPFAM" id="SSF52317">
    <property type="entry name" value="Class I glutamine amidotransferase-like"/>
    <property type="match status" value="1"/>
</dbReference>
<evidence type="ECO:0000313" key="1">
    <source>
        <dbReference type="EMBL" id="GGF25830.1"/>
    </source>
</evidence>
<dbReference type="PROSITE" id="PS51273">
    <property type="entry name" value="GATASE_TYPE_1"/>
    <property type="match status" value="1"/>
</dbReference>
<dbReference type="EMBL" id="BMGP01000003">
    <property type="protein sequence ID" value="GGF25830.1"/>
    <property type="molecule type" value="Genomic_DNA"/>
</dbReference>
<proteinExistence type="predicted"/>
<dbReference type="Gene3D" id="3.40.50.880">
    <property type="match status" value="1"/>
</dbReference>
<protein>
    <recommendedName>
        <fullName evidence="3">Glutamine amidotransferase</fullName>
    </recommendedName>
</protein>